<dbReference type="InterPro" id="IPR000195">
    <property type="entry name" value="Rab-GAP-TBC_dom"/>
</dbReference>
<dbReference type="Gene3D" id="1.10.10.750">
    <property type="entry name" value="Ypt/Rab-GAP domain of gyp1p, domain 1"/>
    <property type="match status" value="1"/>
</dbReference>
<dbReference type="Proteomes" id="UP001338125">
    <property type="component" value="Unassembled WGS sequence"/>
</dbReference>
<comment type="caution">
    <text evidence="3">The sequence shown here is derived from an EMBL/GenBank/DDBJ whole genome shotgun (WGS) entry which is preliminary data.</text>
</comment>
<feature type="region of interest" description="Disordered" evidence="1">
    <location>
        <begin position="1"/>
        <end position="53"/>
    </location>
</feature>
<reference evidence="3 4" key="1">
    <citation type="submission" date="2024-01" db="EMBL/GenBank/DDBJ databases">
        <title>Complete genome of Cladobotryum mycophilum ATHUM6906.</title>
        <authorList>
            <person name="Christinaki A.C."/>
            <person name="Myridakis A.I."/>
            <person name="Kouvelis V.N."/>
        </authorList>
    </citation>
    <scope>NUCLEOTIDE SEQUENCE [LARGE SCALE GENOMIC DNA]</scope>
    <source>
        <strain evidence="3 4">ATHUM6906</strain>
    </source>
</reference>
<sequence length="576" mass="65092">MWPSSGSNKKPANSEMVQVDRSESASPFWRPPLRESASKRRVTSPVRRDSSNIVVGAAYSHADVLKFDSLNLSSSSSARPRTPPSASSSRVRVPDASPPPRGSLGSSSPPFKSYINFLSNTNDDWKADEDEMLGYEDDDGDDFGLPSLSNMKRRTKRIADQTKSDTNLTPIMDNHLGTVQARRYSNSADIAAERPAPTYPMPKKSEGKILRPQYKEILKDPANALNLINYPSIPSNAPQKEADAINSRITRINKFKRLLQASSISLPDLRSLAWSGVPSEVRAMTWQLLLSYLPTNSERRVATLERKRKEYLDGARGLDEAIWHQISIDVPRTNPHIELYGYEATQRSLERILYVWAVRHPASGYVQGINDLVTPFWEVFLGLYIADPDIETGMDPGQLPKSVLDAVEADSFWCLTKLLDGIQDHYIVAQPGIQRQVAALRDLTARIDSNLSKHLENEGVEFIQFSFRWMNCLLMREISVKNTIRMWDTYLAEEQGFSEFHLYVCAALLVKWSDKLVKMDFQEVMMFLQSLPTKAWTEKDIELLLSEAFIWQSLFKGSAAHLKGQPQRPLLTNLQL</sequence>
<organism evidence="3 4">
    <name type="scientific">Cladobotryum mycophilum</name>
    <dbReference type="NCBI Taxonomy" id="491253"/>
    <lineage>
        <taxon>Eukaryota</taxon>
        <taxon>Fungi</taxon>
        <taxon>Dikarya</taxon>
        <taxon>Ascomycota</taxon>
        <taxon>Pezizomycotina</taxon>
        <taxon>Sordariomycetes</taxon>
        <taxon>Hypocreomycetidae</taxon>
        <taxon>Hypocreales</taxon>
        <taxon>Hypocreaceae</taxon>
        <taxon>Cladobotryum</taxon>
    </lineage>
</organism>
<dbReference type="EMBL" id="JAVFKD010000016">
    <property type="protein sequence ID" value="KAK5987438.1"/>
    <property type="molecule type" value="Genomic_DNA"/>
</dbReference>
<evidence type="ECO:0000259" key="2">
    <source>
        <dbReference type="PROSITE" id="PS50086"/>
    </source>
</evidence>
<proteinExistence type="predicted"/>
<accession>A0ABR0S5K8</accession>
<feature type="compositionally biased region" description="Low complexity" evidence="1">
    <location>
        <begin position="73"/>
        <end position="95"/>
    </location>
</feature>
<dbReference type="InterPro" id="IPR035969">
    <property type="entry name" value="Rab-GAP_TBC_sf"/>
</dbReference>
<feature type="domain" description="Rab-GAP TBC" evidence="2">
    <location>
        <begin position="276"/>
        <end position="494"/>
    </location>
</feature>
<dbReference type="PROSITE" id="PS50086">
    <property type="entry name" value="TBC_RABGAP"/>
    <property type="match status" value="1"/>
</dbReference>
<protein>
    <submittedName>
        <fullName evidence="3">GTPase-activating protein gyp1</fullName>
    </submittedName>
</protein>
<evidence type="ECO:0000313" key="3">
    <source>
        <dbReference type="EMBL" id="KAK5987438.1"/>
    </source>
</evidence>
<dbReference type="Pfam" id="PF00566">
    <property type="entry name" value="RabGAP-TBC"/>
    <property type="match status" value="1"/>
</dbReference>
<name>A0ABR0S5K8_9HYPO</name>
<dbReference type="PANTHER" id="PTHR22957:SF26">
    <property type="entry name" value="LD44506P"/>
    <property type="match status" value="1"/>
</dbReference>
<dbReference type="PANTHER" id="PTHR22957">
    <property type="entry name" value="TBC1 DOMAIN FAMILY MEMBER GTPASE-ACTIVATING PROTEIN"/>
    <property type="match status" value="1"/>
</dbReference>
<gene>
    <name evidence="3" type="ORF">PT974_11565</name>
</gene>
<dbReference type="SUPFAM" id="SSF47923">
    <property type="entry name" value="Ypt/Rab-GAP domain of gyp1p"/>
    <property type="match status" value="2"/>
</dbReference>
<dbReference type="Gene3D" id="1.10.8.270">
    <property type="entry name" value="putative rabgap domain of human tbc1 domain family member 14 like domains"/>
    <property type="match status" value="1"/>
</dbReference>
<dbReference type="Gene3D" id="1.10.472.80">
    <property type="entry name" value="Ypt/Rab-GAP domain of gyp1p, domain 3"/>
    <property type="match status" value="1"/>
</dbReference>
<evidence type="ECO:0000313" key="4">
    <source>
        <dbReference type="Proteomes" id="UP001338125"/>
    </source>
</evidence>
<dbReference type="SMART" id="SM00164">
    <property type="entry name" value="TBC"/>
    <property type="match status" value="1"/>
</dbReference>
<keyword evidence="4" id="KW-1185">Reference proteome</keyword>
<feature type="compositionally biased region" description="Polar residues" evidence="1">
    <location>
        <begin position="1"/>
        <end position="11"/>
    </location>
</feature>
<evidence type="ECO:0000256" key="1">
    <source>
        <dbReference type="SAM" id="MobiDB-lite"/>
    </source>
</evidence>
<feature type="region of interest" description="Disordered" evidence="1">
    <location>
        <begin position="73"/>
        <end position="110"/>
    </location>
</feature>